<feature type="compositionally biased region" description="Basic and acidic residues" evidence="1">
    <location>
        <begin position="186"/>
        <end position="197"/>
    </location>
</feature>
<keyword evidence="2" id="KW-1133">Transmembrane helix</keyword>
<dbReference type="PATRIC" id="fig|1227496.3.peg.4023"/>
<evidence type="ECO:0000256" key="1">
    <source>
        <dbReference type="SAM" id="MobiDB-lite"/>
    </source>
</evidence>
<feature type="region of interest" description="Disordered" evidence="1">
    <location>
        <begin position="183"/>
        <end position="259"/>
    </location>
</feature>
<feature type="compositionally biased region" description="Low complexity" evidence="1">
    <location>
        <begin position="213"/>
        <end position="222"/>
    </location>
</feature>
<reference evidence="3 4" key="1">
    <citation type="journal article" date="2014" name="PLoS Genet.">
        <title>Phylogenetically driven sequencing of extremely halophilic archaea reveals strategies for static and dynamic osmo-response.</title>
        <authorList>
            <person name="Becker E.A."/>
            <person name="Seitzer P.M."/>
            <person name="Tritt A."/>
            <person name="Larsen D."/>
            <person name="Krusor M."/>
            <person name="Yao A.I."/>
            <person name="Wu D."/>
            <person name="Madern D."/>
            <person name="Eisen J.A."/>
            <person name="Darling A.E."/>
            <person name="Facciotti M.T."/>
        </authorList>
    </citation>
    <scope>NUCLEOTIDE SEQUENCE [LARGE SCALE GENOMIC DNA]</scope>
    <source>
        <strain evidence="3 4">JCM 10478</strain>
    </source>
</reference>
<evidence type="ECO:0000313" key="3">
    <source>
        <dbReference type="EMBL" id="ELY63148.1"/>
    </source>
</evidence>
<comment type="caution">
    <text evidence="3">The sequence shown here is derived from an EMBL/GenBank/DDBJ whole genome shotgun (WGS) entry which is preliminary data.</text>
</comment>
<feature type="compositionally biased region" description="Polar residues" evidence="1">
    <location>
        <begin position="201"/>
        <end position="212"/>
    </location>
</feature>
<gene>
    <name evidence="3" type="ORF">C489_20081</name>
</gene>
<keyword evidence="4" id="KW-1185">Reference proteome</keyword>
<keyword evidence="2" id="KW-0812">Transmembrane</keyword>
<keyword evidence="2" id="KW-0472">Membrane</keyword>
<dbReference type="AlphaFoldDB" id="L9XRA4"/>
<dbReference type="Proteomes" id="UP000011632">
    <property type="component" value="Unassembled WGS sequence"/>
</dbReference>
<proteinExistence type="predicted"/>
<dbReference type="EMBL" id="AOID01000063">
    <property type="protein sequence ID" value="ELY63148.1"/>
    <property type="molecule type" value="Genomic_DNA"/>
</dbReference>
<sequence length="259" mass="26956">MCERGESDDTAVVPADRHADIGSPVSVRHQIQIEPMRTTVLTLAIVAVLALSASGVAAASMDSPNADTASAAELPANYTVDVVTPDAVSDAEVDRAIATAWANDAVRSALDDGDEVSFEVSASESEDDIVHVEVSPQDPTKGSLVVADVDIDQGTVTSVDEAVTIDASDMNTTSIDDTDYDIVSADGHESDLDHDDANGDENATQHTGEQVTELSLSESSMESVEEGTFSIEISTGDETSSNAAIEEVFPIGPADETGR</sequence>
<protein>
    <submittedName>
        <fullName evidence="3">Uncharacterized protein</fullName>
    </submittedName>
</protein>
<evidence type="ECO:0000256" key="2">
    <source>
        <dbReference type="SAM" id="Phobius"/>
    </source>
</evidence>
<evidence type="ECO:0000313" key="4">
    <source>
        <dbReference type="Proteomes" id="UP000011632"/>
    </source>
</evidence>
<name>L9XRA4_9EURY</name>
<accession>L9XRA4</accession>
<organism evidence="3 4">
    <name type="scientific">Natrinema versiforme JCM 10478</name>
    <dbReference type="NCBI Taxonomy" id="1227496"/>
    <lineage>
        <taxon>Archaea</taxon>
        <taxon>Methanobacteriati</taxon>
        <taxon>Methanobacteriota</taxon>
        <taxon>Stenosarchaea group</taxon>
        <taxon>Halobacteria</taxon>
        <taxon>Halobacteriales</taxon>
        <taxon>Natrialbaceae</taxon>
        <taxon>Natrinema</taxon>
    </lineage>
</organism>
<feature type="compositionally biased region" description="Polar residues" evidence="1">
    <location>
        <begin position="231"/>
        <end position="243"/>
    </location>
</feature>
<feature type="transmembrane region" description="Helical" evidence="2">
    <location>
        <begin position="40"/>
        <end position="61"/>
    </location>
</feature>